<dbReference type="InterPro" id="IPR001054">
    <property type="entry name" value="A/G_cyclase"/>
</dbReference>
<dbReference type="Proteomes" id="UP000199707">
    <property type="component" value="Unassembled WGS sequence"/>
</dbReference>
<evidence type="ECO:0000259" key="2">
    <source>
        <dbReference type="PROSITE" id="PS50125"/>
    </source>
</evidence>
<evidence type="ECO:0000256" key="1">
    <source>
        <dbReference type="ARBA" id="ARBA00005381"/>
    </source>
</evidence>
<dbReference type="PANTHER" id="PTHR43081">
    <property type="entry name" value="ADENYLATE CYCLASE, TERMINAL-DIFFERENTIATION SPECIFIC-RELATED"/>
    <property type="match status" value="1"/>
</dbReference>
<name>A0A1G4V4M8_9MYCO</name>
<evidence type="ECO:0000313" key="3">
    <source>
        <dbReference type="EMBL" id="SCX01150.1"/>
    </source>
</evidence>
<dbReference type="Pfam" id="PF00211">
    <property type="entry name" value="Guanylate_cyc"/>
    <property type="match status" value="1"/>
</dbReference>
<dbReference type="RefSeq" id="WP_090353137.1">
    <property type="nucleotide sequence ID" value="NZ_FMUB01000001.1"/>
</dbReference>
<feature type="domain" description="Guanylate cyclase" evidence="2">
    <location>
        <begin position="16"/>
        <end position="142"/>
    </location>
</feature>
<dbReference type="GO" id="GO:0009190">
    <property type="term" value="P:cyclic nucleotide biosynthetic process"/>
    <property type="evidence" value="ECO:0007669"/>
    <property type="project" value="InterPro"/>
</dbReference>
<dbReference type="GO" id="GO:0004016">
    <property type="term" value="F:adenylate cyclase activity"/>
    <property type="evidence" value="ECO:0007669"/>
    <property type="project" value="UniProtKB-ARBA"/>
</dbReference>
<dbReference type="InterPro" id="IPR029787">
    <property type="entry name" value="Nucleotide_cyclase"/>
</dbReference>
<gene>
    <name evidence="3" type="ORF">SAMN02799620_00214</name>
</gene>
<dbReference type="EMBL" id="FMUB01000001">
    <property type="protein sequence ID" value="SCX01150.1"/>
    <property type="molecule type" value="Genomic_DNA"/>
</dbReference>
<dbReference type="PROSITE" id="PS50125">
    <property type="entry name" value="GUANYLATE_CYCLASE_2"/>
    <property type="match status" value="1"/>
</dbReference>
<dbReference type="PANTHER" id="PTHR43081:SF1">
    <property type="entry name" value="ADENYLATE CYCLASE, TERMINAL-DIFFERENTIATION SPECIFIC"/>
    <property type="match status" value="1"/>
</dbReference>
<accession>A0A1G4V4M8</accession>
<dbReference type="STRING" id="1502745.SAMN02799620_00214"/>
<dbReference type="SUPFAM" id="SSF55073">
    <property type="entry name" value="Nucleotide cyclase"/>
    <property type="match status" value="1"/>
</dbReference>
<organism evidence="3 4">
    <name type="scientific">Mycolicibacterium fluoranthenivorans</name>
    <dbReference type="NCBI Taxonomy" id="258505"/>
    <lineage>
        <taxon>Bacteria</taxon>
        <taxon>Bacillati</taxon>
        <taxon>Actinomycetota</taxon>
        <taxon>Actinomycetes</taxon>
        <taxon>Mycobacteriales</taxon>
        <taxon>Mycobacteriaceae</taxon>
        <taxon>Mycolicibacterium</taxon>
    </lineage>
</organism>
<dbReference type="Gene3D" id="3.30.70.1230">
    <property type="entry name" value="Nucleotide cyclase"/>
    <property type="match status" value="1"/>
</dbReference>
<dbReference type="CDD" id="cd07302">
    <property type="entry name" value="CHD"/>
    <property type="match status" value="1"/>
</dbReference>
<sequence>MTERPGEADGEISQLVLFFADLVDSTALSARVEPETYRLVVGRYREQVVSIVRAHEGQIGSTKGDGLLAVFGHPTKRDDDAHRAVQAGLEITRVVARISDQAQRRFGFGVDVRVGVHRGAVYLDAAQNDFSGSVANVASGISAAARPGAVAVSEAIAESIRSDFGLVACAPAAVKGVDLPVVHYVVSACTAT</sequence>
<dbReference type="GO" id="GO:0035556">
    <property type="term" value="P:intracellular signal transduction"/>
    <property type="evidence" value="ECO:0007669"/>
    <property type="project" value="InterPro"/>
</dbReference>
<dbReference type="InterPro" id="IPR050697">
    <property type="entry name" value="Adenylyl/Guanylyl_Cyclase_3/4"/>
</dbReference>
<evidence type="ECO:0000313" key="4">
    <source>
        <dbReference type="Proteomes" id="UP000199707"/>
    </source>
</evidence>
<proteinExistence type="inferred from homology"/>
<dbReference type="SMART" id="SM00044">
    <property type="entry name" value="CYCc"/>
    <property type="match status" value="1"/>
</dbReference>
<dbReference type="AlphaFoldDB" id="A0A1G4V4M8"/>
<comment type="similarity">
    <text evidence="1">Belongs to the adenylyl cyclase class-3 family.</text>
</comment>
<protein>
    <submittedName>
        <fullName evidence="3">Adenylate cyclase, class 3</fullName>
    </submittedName>
</protein>
<reference evidence="4" key="1">
    <citation type="submission" date="2016-10" db="EMBL/GenBank/DDBJ databases">
        <authorList>
            <person name="Varghese N."/>
            <person name="Submissions S."/>
        </authorList>
    </citation>
    <scope>NUCLEOTIDE SEQUENCE [LARGE SCALE GENOMIC DNA]</scope>
    <source>
        <strain evidence="4">UNC267MFSha1.1M11</strain>
    </source>
</reference>